<dbReference type="GeneID" id="82881097"/>
<keyword evidence="3 10" id="KW-0812">Transmembrane</keyword>
<dbReference type="EMBL" id="CP009246">
    <property type="protein sequence ID" value="APT87535.1"/>
    <property type="molecule type" value="Genomic_DNA"/>
</dbReference>
<evidence type="ECO:0000256" key="10">
    <source>
        <dbReference type="RuleBase" id="RU004340"/>
    </source>
</evidence>
<dbReference type="Proteomes" id="UP000185479">
    <property type="component" value="Chromosome"/>
</dbReference>
<comment type="subcellular location">
    <subcellularLocation>
        <location evidence="1">Cell membrane</location>
        <topology evidence="1">Multi-pass membrane protein</topology>
    </subcellularLocation>
</comment>
<accession>A0A1L7CNZ1</accession>
<evidence type="ECO:0000256" key="6">
    <source>
        <dbReference type="ARBA" id="ARBA00023303"/>
    </source>
</evidence>
<keyword evidence="4 10" id="KW-1133">Transmembrane helix</keyword>
<dbReference type="STRING" id="28028.CFLV_10430"/>
<dbReference type="KEGG" id="cfc:CFLV_10430"/>
<keyword evidence="6" id="KW-0813">Transport</keyword>
<dbReference type="RefSeq" id="WP_075730467.1">
    <property type="nucleotide sequence ID" value="NZ_BJNB01000005.1"/>
</dbReference>
<evidence type="ECO:0000256" key="9">
    <source>
        <dbReference type="ARBA" id="ARBA00049940"/>
    </source>
</evidence>
<comment type="catalytic activity">
    <reaction evidence="8">
        <text>fluoride(in) = fluoride(out)</text>
        <dbReference type="Rhea" id="RHEA:76159"/>
        <dbReference type="ChEBI" id="CHEBI:17051"/>
    </reaction>
    <physiologicalReaction direction="left-to-right" evidence="8">
        <dbReference type="Rhea" id="RHEA:76160"/>
    </physiologicalReaction>
</comment>
<organism evidence="11 13">
    <name type="scientific">Corynebacterium flavescens</name>
    <dbReference type="NCBI Taxonomy" id="28028"/>
    <lineage>
        <taxon>Bacteria</taxon>
        <taxon>Bacillati</taxon>
        <taxon>Actinomycetota</taxon>
        <taxon>Actinomycetes</taxon>
        <taxon>Mycobacteriales</taxon>
        <taxon>Corynebacteriaceae</taxon>
        <taxon>Corynebacterium</taxon>
    </lineage>
</organism>
<dbReference type="EMBL" id="BJNB01000005">
    <property type="protein sequence ID" value="GEB97081.1"/>
    <property type="molecule type" value="Genomic_DNA"/>
</dbReference>
<feature type="transmembrane region" description="Helical" evidence="10">
    <location>
        <begin position="75"/>
        <end position="95"/>
    </location>
</feature>
<dbReference type="AlphaFoldDB" id="A0A1L7CNZ1"/>
<evidence type="ECO:0000256" key="3">
    <source>
        <dbReference type="ARBA" id="ARBA00022692"/>
    </source>
</evidence>
<evidence type="ECO:0000313" key="13">
    <source>
        <dbReference type="Proteomes" id="UP000185479"/>
    </source>
</evidence>
<dbReference type="OrthoDB" id="4408652at2"/>
<evidence type="ECO:0000313" key="11">
    <source>
        <dbReference type="EMBL" id="APT87535.1"/>
    </source>
</evidence>
<evidence type="ECO:0000256" key="8">
    <source>
        <dbReference type="ARBA" id="ARBA00035585"/>
    </source>
</evidence>
<evidence type="ECO:0000256" key="4">
    <source>
        <dbReference type="ARBA" id="ARBA00022989"/>
    </source>
</evidence>
<keyword evidence="13" id="KW-1185">Reference proteome</keyword>
<sequence>MPQALIVGCGAALGALARFAVSWALAGGMLPLLLINVLGSAAMGYWKPGPFWGTGFLGGFTSFATFAFLTGEASAAAAAGYVAATVIGCVGAYLLGDKLR</sequence>
<evidence type="ECO:0000256" key="5">
    <source>
        <dbReference type="ARBA" id="ARBA00023136"/>
    </source>
</evidence>
<dbReference type="GO" id="GO:0034220">
    <property type="term" value="P:monoatomic ion transmembrane transport"/>
    <property type="evidence" value="ECO:0007669"/>
    <property type="project" value="UniProtKB-KW"/>
</dbReference>
<keyword evidence="2 10" id="KW-1003">Cell membrane</keyword>
<evidence type="ECO:0000256" key="2">
    <source>
        <dbReference type="ARBA" id="ARBA00022475"/>
    </source>
</evidence>
<keyword evidence="5 10" id="KW-0472">Membrane</keyword>
<dbReference type="GO" id="GO:0005886">
    <property type="term" value="C:plasma membrane"/>
    <property type="evidence" value="ECO:0007669"/>
    <property type="project" value="UniProtKB-SubCell"/>
</dbReference>
<dbReference type="NCBIfam" id="NF001101">
    <property type="entry name" value="PRK00134.1"/>
    <property type="match status" value="1"/>
</dbReference>
<dbReference type="Proteomes" id="UP000315353">
    <property type="component" value="Unassembled WGS sequence"/>
</dbReference>
<evidence type="ECO:0000256" key="7">
    <source>
        <dbReference type="ARBA" id="ARBA00035120"/>
    </source>
</evidence>
<keyword evidence="6" id="KW-0406">Ion transport</keyword>
<protein>
    <recommendedName>
        <fullName evidence="10">Fluoride-specific ion channel</fullName>
    </recommendedName>
</protein>
<keyword evidence="6" id="KW-0407">Ion channel</keyword>
<feature type="transmembrane region" description="Helical" evidence="10">
    <location>
        <begin position="29"/>
        <end position="46"/>
    </location>
</feature>
<reference evidence="12 14" key="2">
    <citation type="submission" date="2019-06" db="EMBL/GenBank/DDBJ databases">
        <title>Whole genome shotgun sequence of Corynebacterium flavescens NBRC 14136.</title>
        <authorList>
            <person name="Hosoyama A."/>
            <person name="Uohara A."/>
            <person name="Ohji S."/>
            <person name="Ichikawa N."/>
        </authorList>
    </citation>
    <scope>NUCLEOTIDE SEQUENCE [LARGE SCALE GENOMIC DNA]</scope>
    <source>
        <strain evidence="12 14">NBRC 14136</strain>
    </source>
</reference>
<gene>
    <name evidence="11" type="primary">ccrB</name>
    <name evidence="12" type="synonym">crcB1</name>
    <name evidence="12" type="ORF">CFL01nite_05760</name>
    <name evidence="11" type="ORF">CFLV_10430</name>
</gene>
<evidence type="ECO:0000256" key="1">
    <source>
        <dbReference type="ARBA" id="ARBA00004651"/>
    </source>
</evidence>
<feature type="transmembrane region" description="Helical" evidence="10">
    <location>
        <begin position="51"/>
        <end position="69"/>
    </location>
</feature>
<comment type="similarity">
    <text evidence="7 10">Belongs to the fluoride channel Fluc/FEX (TC 1.A.43) family.</text>
</comment>
<dbReference type="Pfam" id="PF02537">
    <property type="entry name" value="CRCB"/>
    <property type="match status" value="1"/>
</dbReference>
<proteinExistence type="inferred from homology"/>
<name>A0A1L7CNZ1_CORFL</name>
<dbReference type="InterPro" id="IPR003691">
    <property type="entry name" value="FluC"/>
</dbReference>
<evidence type="ECO:0000313" key="14">
    <source>
        <dbReference type="Proteomes" id="UP000315353"/>
    </source>
</evidence>
<evidence type="ECO:0000313" key="12">
    <source>
        <dbReference type="EMBL" id="GEB97081.1"/>
    </source>
</evidence>
<reference evidence="11 13" key="1">
    <citation type="submission" date="2014-08" db="EMBL/GenBank/DDBJ databases">
        <title>Complete genome sequence of Corynebacterium flavescens OJ8(T)(=DSM 20296(T)), isolated from cheese.</title>
        <authorList>
            <person name="Ruckert C."/>
            <person name="Albersmeier A."/>
            <person name="Winkler A."/>
            <person name="Kalinowski J."/>
        </authorList>
    </citation>
    <scope>NUCLEOTIDE SEQUENCE [LARGE SCALE GENOMIC DNA]</scope>
    <source>
        <strain evidence="11 13">OJ8</strain>
    </source>
</reference>
<comment type="function">
    <text evidence="9">Fluoride-specific ion channel. Important for reducing fluoride concentration in the cell, thus reducing its toxicity.</text>
</comment>